<protein>
    <submittedName>
        <fullName evidence="2">Uncharacterized protein</fullName>
    </submittedName>
</protein>
<organism evidence="2 3">
    <name type="scientific">Ilex paraguariensis</name>
    <name type="common">yerba mate</name>
    <dbReference type="NCBI Taxonomy" id="185542"/>
    <lineage>
        <taxon>Eukaryota</taxon>
        <taxon>Viridiplantae</taxon>
        <taxon>Streptophyta</taxon>
        <taxon>Embryophyta</taxon>
        <taxon>Tracheophyta</taxon>
        <taxon>Spermatophyta</taxon>
        <taxon>Magnoliopsida</taxon>
        <taxon>eudicotyledons</taxon>
        <taxon>Gunneridae</taxon>
        <taxon>Pentapetalae</taxon>
        <taxon>asterids</taxon>
        <taxon>campanulids</taxon>
        <taxon>Aquifoliales</taxon>
        <taxon>Aquifoliaceae</taxon>
        <taxon>Ilex</taxon>
    </lineage>
</organism>
<proteinExistence type="predicted"/>
<name>A0ABC8U8U3_9AQUA</name>
<evidence type="ECO:0000313" key="2">
    <source>
        <dbReference type="EMBL" id="CAK9175396.1"/>
    </source>
</evidence>
<evidence type="ECO:0000313" key="3">
    <source>
        <dbReference type="Proteomes" id="UP001642360"/>
    </source>
</evidence>
<evidence type="ECO:0000256" key="1">
    <source>
        <dbReference type="SAM" id="MobiDB-lite"/>
    </source>
</evidence>
<reference evidence="2 3" key="1">
    <citation type="submission" date="2024-02" db="EMBL/GenBank/DDBJ databases">
        <authorList>
            <person name="Vignale AGUSTIN F."/>
            <person name="Sosa J E."/>
            <person name="Modenutti C."/>
        </authorList>
    </citation>
    <scope>NUCLEOTIDE SEQUENCE [LARGE SCALE GENOMIC DNA]</scope>
</reference>
<keyword evidence="3" id="KW-1185">Reference proteome</keyword>
<dbReference type="EMBL" id="CAUOFW020006604">
    <property type="protein sequence ID" value="CAK9175396.1"/>
    <property type="molecule type" value="Genomic_DNA"/>
</dbReference>
<sequence length="110" mass="11483">MVGVWIGGYGCYPGPMHPAAYCKLGFGLGPAPILTSVAAVEVSFATIPDGELDESATSRKRLHRPSAAPGPSNARAEGAGEGTEEEKAQILRSGLLVRPPPTTWSVMARH</sequence>
<gene>
    <name evidence="2" type="ORF">ILEXP_LOCUS45188</name>
</gene>
<dbReference type="AlphaFoldDB" id="A0ABC8U8U3"/>
<comment type="caution">
    <text evidence="2">The sequence shown here is derived from an EMBL/GenBank/DDBJ whole genome shotgun (WGS) entry which is preliminary data.</text>
</comment>
<accession>A0ABC8U8U3</accession>
<dbReference type="Proteomes" id="UP001642360">
    <property type="component" value="Unassembled WGS sequence"/>
</dbReference>
<feature type="region of interest" description="Disordered" evidence="1">
    <location>
        <begin position="49"/>
        <end position="110"/>
    </location>
</feature>